<feature type="region of interest" description="Disordered" evidence="1">
    <location>
        <begin position="177"/>
        <end position="214"/>
    </location>
</feature>
<dbReference type="EMBL" id="BNJQ01000033">
    <property type="protein sequence ID" value="GHP11275.1"/>
    <property type="molecule type" value="Genomic_DNA"/>
</dbReference>
<dbReference type="Proteomes" id="UP000660262">
    <property type="component" value="Unassembled WGS sequence"/>
</dbReference>
<evidence type="ECO:0000313" key="2">
    <source>
        <dbReference type="EMBL" id="GHP11275.1"/>
    </source>
</evidence>
<evidence type="ECO:0000256" key="1">
    <source>
        <dbReference type="SAM" id="MobiDB-lite"/>
    </source>
</evidence>
<accession>A0A830HXD6</accession>
<organism evidence="2 3">
    <name type="scientific">Pycnococcus provasolii</name>
    <dbReference type="NCBI Taxonomy" id="41880"/>
    <lineage>
        <taxon>Eukaryota</taxon>
        <taxon>Viridiplantae</taxon>
        <taxon>Chlorophyta</taxon>
        <taxon>Pseudoscourfieldiophyceae</taxon>
        <taxon>Pseudoscourfieldiales</taxon>
        <taxon>Pycnococcaceae</taxon>
        <taxon>Pycnococcus</taxon>
    </lineage>
</organism>
<reference evidence="2" key="1">
    <citation type="submission" date="2020-10" db="EMBL/GenBank/DDBJ databases">
        <title>Unveiling of a novel bifunctional photoreceptor, Dualchrome1, isolated from a cosmopolitan green alga.</title>
        <authorList>
            <person name="Suzuki S."/>
            <person name="Kawachi M."/>
        </authorList>
    </citation>
    <scope>NUCLEOTIDE SEQUENCE</scope>
    <source>
        <strain evidence="2">NIES 2893</strain>
    </source>
</reference>
<feature type="region of interest" description="Disordered" evidence="1">
    <location>
        <begin position="231"/>
        <end position="298"/>
    </location>
</feature>
<feature type="region of interest" description="Disordered" evidence="1">
    <location>
        <begin position="320"/>
        <end position="362"/>
    </location>
</feature>
<evidence type="ECO:0000313" key="3">
    <source>
        <dbReference type="Proteomes" id="UP000660262"/>
    </source>
</evidence>
<feature type="region of interest" description="Disordered" evidence="1">
    <location>
        <begin position="22"/>
        <end position="48"/>
    </location>
</feature>
<gene>
    <name evidence="2" type="ORF">PPROV_001000300</name>
</gene>
<protein>
    <submittedName>
        <fullName evidence="2">Uncharacterized protein</fullName>
    </submittedName>
</protein>
<keyword evidence="3" id="KW-1185">Reference proteome</keyword>
<feature type="compositionally biased region" description="Low complexity" evidence="1">
    <location>
        <begin position="343"/>
        <end position="358"/>
    </location>
</feature>
<name>A0A830HXD6_9CHLO</name>
<dbReference type="PANTHER" id="PTHR23330:SF9">
    <property type="entry name" value="PROLINE-RICH PROTEIN 11"/>
    <property type="match status" value="1"/>
</dbReference>
<feature type="compositionally biased region" description="Pro residues" evidence="1">
    <location>
        <begin position="193"/>
        <end position="202"/>
    </location>
</feature>
<comment type="caution">
    <text evidence="2">The sequence shown here is derived from an EMBL/GenBank/DDBJ whole genome shotgun (WGS) entry which is preliminary data.</text>
</comment>
<proteinExistence type="predicted"/>
<feature type="compositionally biased region" description="Basic and acidic residues" evidence="1">
    <location>
        <begin position="289"/>
        <end position="298"/>
    </location>
</feature>
<feature type="compositionally biased region" description="Pro residues" evidence="1">
    <location>
        <begin position="25"/>
        <end position="36"/>
    </location>
</feature>
<feature type="compositionally biased region" description="Pro residues" evidence="1">
    <location>
        <begin position="333"/>
        <end position="342"/>
    </location>
</feature>
<dbReference type="PANTHER" id="PTHR23330">
    <property type="entry name" value="P300 TRANSCRIPTIONAL COFACTOR JMY-RELATED"/>
    <property type="match status" value="1"/>
</dbReference>
<dbReference type="AlphaFoldDB" id="A0A830HXD6"/>
<feature type="compositionally biased region" description="Basic and acidic residues" evidence="1">
    <location>
        <begin position="250"/>
        <end position="273"/>
    </location>
</feature>
<sequence>MVQYALLDGVRYDRACLDLAHALVTPPPPPPPPPPTQDGNAPPDAQAQQHQLENLAIDLDGARQLCACVEDGNVVTPVERRTLRYIARRFKCTKRAAQALEQYAYVCEAGCTASALWVWRGVAAIAIVVALTATASATFASTKACVLGAQAQNQALRRLECANDEACELRAASLAAYDADDDDDEGEDEEYVPSPPEPPSKPPAHSQQAEDGERRLREIESRIAAKRAELRKLEQASPPPSAAHSQQAEDGERRLREIESRIAAKRAELRKLEQASPPPTAAHSQQAEDGERRLREIESRIAAKRAELRKLEQTGNTVAKLLAALEKPSTTTPSPPPPPPPSSSSSSSPSPASSPRSSDVVFSKSLREVDLETLSRGLTACALVLLVSLLVGWRLRSLIQ</sequence>
<feature type="compositionally biased region" description="Acidic residues" evidence="1">
    <location>
        <begin position="178"/>
        <end position="191"/>
    </location>
</feature>